<keyword evidence="1" id="KW-1133">Transmembrane helix</keyword>
<proteinExistence type="predicted"/>
<protein>
    <submittedName>
        <fullName evidence="2">Uncharacterized protein</fullName>
    </submittedName>
</protein>
<keyword evidence="1" id="KW-0812">Transmembrane</keyword>
<keyword evidence="3" id="KW-1185">Reference proteome</keyword>
<dbReference type="RefSeq" id="WP_076218663.1">
    <property type="nucleotide sequence ID" value="NZ_MPTJ01000018.1"/>
</dbReference>
<dbReference type="EMBL" id="MPVP01000050">
    <property type="protein sequence ID" value="OMD34654.1"/>
    <property type="molecule type" value="Genomic_DNA"/>
</dbReference>
<feature type="transmembrane region" description="Helical" evidence="1">
    <location>
        <begin position="106"/>
        <end position="126"/>
    </location>
</feature>
<keyword evidence="1" id="KW-0472">Membrane</keyword>
<evidence type="ECO:0000256" key="1">
    <source>
        <dbReference type="SAM" id="Phobius"/>
    </source>
</evidence>
<accession>A0ABX3GS78</accession>
<dbReference type="Proteomes" id="UP000187158">
    <property type="component" value="Unassembled WGS sequence"/>
</dbReference>
<sequence>MSIYNLFDSNVDYLSILPNYQKRNIDALLTQGKSFDEVAEILLSANGPENTFPFGTVNGTNTFFDNLKKELESFFCNEDSYTDEKRKLLAEFNAGELTVITVFTGYIASSLGAAISYILPAVILILKSMLKMGQRAWCETRRQQSE</sequence>
<reference evidence="2 3" key="1">
    <citation type="submission" date="2016-11" db="EMBL/GenBank/DDBJ databases">
        <title>Paenibacillus species isolates.</title>
        <authorList>
            <person name="Beno S.M."/>
        </authorList>
    </citation>
    <scope>NUCLEOTIDE SEQUENCE [LARGE SCALE GENOMIC DNA]</scope>
    <source>
        <strain evidence="2 3">FSL H7-0433</strain>
    </source>
</reference>
<comment type="caution">
    <text evidence="2">The sequence shown here is derived from an EMBL/GenBank/DDBJ whole genome shotgun (WGS) entry which is preliminary data.</text>
</comment>
<evidence type="ECO:0000313" key="2">
    <source>
        <dbReference type="EMBL" id="OMD34654.1"/>
    </source>
</evidence>
<evidence type="ECO:0000313" key="3">
    <source>
        <dbReference type="Proteomes" id="UP000187158"/>
    </source>
</evidence>
<gene>
    <name evidence="2" type="ORF">BSO21_10845</name>
</gene>
<name>A0ABX3GS78_9BACL</name>
<organism evidence="2 3">
    <name type="scientific">Paenibacillus odorifer</name>
    <dbReference type="NCBI Taxonomy" id="189426"/>
    <lineage>
        <taxon>Bacteria</taxon>
        <taxon>Bacillati</taxon>
        <taxon>Bacillota</taxon>
        <taxon>Bacilli</taxon>
        <taxon>Bacillales</taxon>
        <taxon>Paenibacillaceae</taxon>
        <taxon>Paenibacillus</taxon>
    </lineage>
</organism>